<keyword evidence="4" id="KW-1185">Reference proteome</keyword>
<protein>
    <submittedName>
        <fullName evidence="3">Uncharacterized protein</fullName>
    </submittedName>
</protein>
<keyword evidence="2" id="KW-0812">Transmembrane</keyword>
<evidence type="ECO:0000256" key="2">
    <source>
        <dbReference type="SAM" id="Phobius"/>
    </source>
</evidence>
<dbReference type="AlphaFoldDB" id="A0AAV8SFL8"/>
<keyword evidence="2" id="KW-0472">Membrane</keyword>
<accession>A0AAV8SFL8</accession>
<evidence type="ECO:0000256" key="1">
    <source>
        <dbReference type="SAM" id="MobiDB-lite"/>
    </source>
</evidence>
<evidence type="ECO:0000313" key="4">
    <source>
        <dbReference type="Proteomes" id="UP001159364"/>
    </source>
</evidence>
<name>A0AAV8SFL8_9ROSI</name>
<dbReference type="EMBL" id="JAIWQS010000011">
    <property type="protein sequence ID" value="KAJ8751041.1"/>
    <property type="molecule type" value="Genomic_DNA"/>
</dbReference>
<feature type="region of interest" description="Disordered" evidence="1">
    <location>
        <begin position="61"/>
        <end position="98"/>
    </location>
</feature>
<feature type="transmembrane region" description="Helical" evidence="2">
    <location>
        <begin position="106"/>
        <end position="133"/>
    </location>
</feature>
<comment type="caution">
    <text evidence="3">The sequence shown here is derived from an EMBL/GenBank/DDBJ whole genome shotgun (WGS) entry which is preliminary data.</text>
</comment>
<evidence type="ECO:0000313" key="3">
    <source>
        <dbReference type="EMBL" id="KAJ8751041.1"/>
    </source>
</evidence>
<feature type="compositionally biased region" description="Polar residues" evidence="1">
    <location>
        <begin position="64"/>
        <end position="73"/>
    </location>
</feature>
<proteinExistence type="predicted"/>
<dbReference type="PANTHER" id="PTHR36042">
    <property type="entry name" value="OS05G0490900 PROTEIN"/>
    <property type="match status" value="1"/>
</dbReference>
<gene>
    <name evidence="3" type="ORF">K2173_016222</name>
</gene>
<reference evidence="3 4" key="1">
    <citation type="submission" date="2021-09" db="EMBL/GenBank/DDBJ databases">
        <title>Genomic insights and catalytic innovation underlie evolution of tropane alkaloids biosynthesis.</title>
        <authorList>
            <person name="Wang Y.-J."/>
            <person name="Tian T."/>
            <person name="Huang J.-P."/>
            <person name="Huang S.-X."/>
        </authorList>
    </citation>
    <scope>NUCLEOTIDE SEQUENCE [LARGE SCALE GENOMIC DNA]</scope>
    <source>
        <strain evidence="3">KIB-2018</strain>
        <tissue evidence="3">Leaf</tissue>
    </source>
</reference>
<dbReference type="PANTHER" id="PTHR36042:SF1">
    <property type="entry name" value="OS05G0490900 PROTEIN"/>
    <property type="match status" value="1"/>
</dbReference>
<keyword evidence="2" id="KW-1133">Transmembrane helix</keyword>
<sequence>MEANLLSSCHSCTIGASHFTLFLGFPRRTLEQNTTTLKPRTSLQLCPKQKPGQRFFVVAATEGSAKSSESDGTVPSWARLDSEEPPPWAREEGKEVSSKQNFEVPFFVYLLSSAVTAIAAVNFRLLCFVNCCLAGR</sequence>
<dbReference type="Proteomes" id="UP001159364">
    <property type="component" value="Linkage Group LG11"/>
</dbReference>
<organism evidence="3 4">
    <name type="scientific">Erythroxylum novogranatense</name>
    <dbReference type="NCBI Taxonomy" id="1862640"/>
    <lineage>
        <taxon>Eukaryota</taxon>
        <taxon>Viridiplantae</taxon>
        <taxon>Streptophyta</taxon>
        <taxon>Embryophyta</taxon>
        <taxon>Tracheophyta</taxon>
        <taxon>Spermatophyta</taxon>
        <taxon>Magnoliopsida</taxon>
        <taxon>eudicotyledons</taxon>
        <taxon>Gunneridae</taxon>
        <taxon>Pentapetalae</taxon>
        <taxon>rosids</taxon>
        <taxon>fabids</taxon>
        <taxon>Malpighiales</taxon>
        <taxon>Erythroxylaceae</taxon>
        <taxon>Erythroxylum</taxon>
    </lineage>
</organism>